<dbReference type="AlphaFoldDB" id="A0A158JNS2"/>
<name>A0A158JNS2_9BURK</name>
<protein>
    <submittedName>
        <fullName evidence="1">Uncharacterized protein</fullName>
    </submittedName>
</protein>
<dbReference type="EMBL" id="FCOK02000103">
    <property type="protein sequence ID" value="SAL70564.1"/>
    <property type="molecule type" value="Genomic_DNA"/>
</dbReference>
<evidence type="ECO:0000313" key="2">
    <source>
        <dbReference type="Proteomes" id="UP000054683"/>
    </source>
</evidence>
<dbReference type="Proteomes" id="UP000054683">
    <property type="component" value="Unassembled WGS sequence"/>
</dbReference>
<organism evidence="1 2">
    <name type="scientific">Caballeronia udeis</name>
    <dbReference type="NCBI Taxonomy" id="1232866"/>
    <lineage>
        <taxon>Bacteria</taxon>
        <taxon>Pseudomonadati</taxon>
        <taxon>Pseudomonadota</taxon>
        <taxon>Betaproteobacteria</taxon>
        <taxon>Burkholderiales</taxon>
        <taxon>Burkholderiaceae</taxon>
        <taxon>Caballeronia</taxon>
    </lineage>
</organism>
<reference evidence="1 2" key="1">
    <citation type="submission" date="2016-01" db="EMBL/GenBank/DDBJ databases">
        <authorList>
            <person name="Oliw E.H."/>
        </authorList>
    </citation>
    <scope>NUCLEOTIDE SEQUENCE [LARGE SCALE GENOMIC DNA]</scope>
    <source>
        <strain evidence="1">LMG 27134</strain>
    </source>
</reference>
<accession>A0A158JNS2</accession>
<gene>
    <name evidence="1" type="ORF">AWB69_08372</name>
</gene>
<proteinExistence type="predicted"/>
<sequence length="31" mass="3577">MWSIHVRCFEGVDLDSLPVILTRGSLFELSR</sequence>
<evidence type="ECO:0000313" key="1">
    <source>
        <dbReference type="EMBL" id="SAL70564.1"/>
    </source>
</evidence>